<keyword evidence="5" id="KW-1035">Host cytoplasm</keyword>
<reference evidence="6 7" key="2">
    <citation type="journal article" date="2003" name="J. Virol.">
        <title>Complete genomic sequence and comparative analysis of the tumorigenic poxvirus Yaba monkey tumor virus.</title>
        <authorList>
            <person name="Brunetti C.R."/>
            <person name="Amano H."/>
            <person name="Ueda Y."/>
            <person name="Qin J."/>
            <person name="Miyamura T."/>
            <person name="Suzuki T."/>
            <person name="Li X."/>
            <person name="Barrett J.W."/>
            <person name="McFadden G."/>
        </authorList>
    </citation>
    <scope>NUCLEOTIDE SEQUENCE [LARGE SCALE GENOMIC DNA]</scope>
    <source>
        <strain evidence="7">VR587</strain>
    </source>
</reference>
<dbReference type="RefSeq" id="NP_938362.1">
    <property type="nucleotide sequence ID" value="NC_005179.1"/>
</dbReference>
<evidence type="ECO:0000256" key="3">
    <source>
        <dbReference type="ARBA" id="ARBA00022844"/>
    </source>
</evidence>
<reference evidence="6 7" key="3">
    <citation type="journal article" date="2003" name="Proc. Natl. Acad. Sci. U.S.A.">
        <title>A secreted high-affinity inhibitor of human TNF from Tanapox virus.</title>
        <authorList>
            <person name="Brunetti C.R."/>
            <person name="Paulose-Murphy M."/>
            <person name="Singh R."/>
            <person name="Qin J."/>
            <person name="Barrett J.W."/>
            <person name="Tardivel A."/>
            <person name="Schneider P."/>
            <person name="Essani K."/>
            <person name="McFadden G."/>
        </authorList>
    </citation>
    <scope>NUCLEOTIDE SEQUENCE [LARGE SCALE GENOMIC DNA]</scope>
    <source>
        <strain evidence="7">VR587</strain>
    </source>
</reference>
<comment type="subcellular location">
    <subcellularLocation>
        <location evidence="1">Host cytoplasm</location>
    </subcellularLocation>
    <subcellularLocation>
        <location evidence="2">Virion</location>
    </subcellularLocation>
</comment>
<protein>
    <submittedName>
        <fullName evidence="6">107L</fullName>
    </submittedName>
</protein>
<evidence type="ECO:0000313" key="7">
    <source>
        <dbReference type="Proteomes" id="UP000008596"/>
    </source>
</evidence>
<accession>Q6TUR2</accession>
<dbReference type="GO" id="GO:0044423">
    <property type="term" value="C:virion component"/>
    <property type="evidence" value="ECO:0007669"/>
    <property type="project" value="UniProtKB-KW"/>
</dbReference>
<evidence type="ECO:0000256" key="5">
    <source>
        <dbReference type="ARBA" id="ARBA00023200"/>
    </source>
</evidence>
<evidence type="ECO:0000256" key="2">
    <source>
        <dbReference type="ARBA" id="ARBA00004328"/>
    </source>
</evidence>
<organismHost>
    <name type="scientific">Papio hamadryas</name>
    <name type="common">Hamadryas baboon</name>
    <dbReference type="NCBI Taxonomy" id="9557"/>
</organismHost>
<organismHost>
    <name type="scientific">Erythrocebus patas</name>
    <name type="common">Red guenon</name>
    <name type="synonym">Cercopithecus patas</name>
    <dbReference type="NCBI Taxonomy" id="9538"/>
</organismHost>
<dbReference type="GeneID" id="2943708"/>
<dbReference type="GO" id="GO:0030430">
    <property type="term" value="C:host cell cytoplasm"/>
    <property type="evidence" value="ECO:0007669"/>
    <property type="project" value="UniProtKB-SubCell"/>
</dbReference>
<sequence length="94" mass="10912">MFVDDKTVIVYSKWPSCLVNKNGKYLKFPVNNSYTYSNFSKINKDLISVLIVNPSITELLKICVYLRDTCWKGNITILFECDNKPPPFRLVNDN</sequence>
<organism evidence="6 7">
    <name type="scientific">Yaba monkey tumor virus (strain VR587)</name>
    <name type="common">YMTV</name>
    <dbReference type="NCBI Taxonomy" id="928314"/>
    <lineage>
        <taxon>Viruses</taxon>
        <taxon>Varidnaviria</taxon>
        <taxon>Bamfordvirae</taxon>
        <taxon>Nucleocytoviricota</taxon>
        <taxon>Pokkesviricetes</taxon>
        <taxon>Chitovirales</taxon>
        <taxon>Poxviridae</taxon>
        <taxon>Chordopoxvirinae</taxon>
        <taxon>Yatapoxvirus</taxon>
        <taxon>Yatapoxvirus yabapox</taxon>
        <taxon>Yaba monkey tumor virus</taxon>
    </lineage>
</organism>
<organismHost>
    <name type="scientific">Macaca</name>
    <name type="common">macaques</name>
    <dbReference type="NCBI Taxonomy" id="9539"/>
</organismHost>
<dbReference type="InterPro" id="IPR008445">
    <property type="entry name" value="A15"/>
</dbReference>
<name>Q6TUR2_YMTV5</name>
<dbReference type="Pfam" id="PF05846">
    <property type="entry name" value="Chordopox_A15"/>
    <property type="match status" value="1"/>
</dbReference>
<keyword evidence="7" id="KW-1185">Reference proteome</keyword>
<evidence type="ECO:0000256" key="4">
    <source>
        <dbReference type="ARBA" id="ARBA00022921"/>
    </source>
</evidence>
<evidence type="ECO:0000313" key="6">
    <source>
        <dbReference type="EMBL" id="AAR07463.1"/>
    </source>
</evidence>
<dbReference type="KEGG" id="vg:2943708"/>
<keyword evidence="3" id="KW-0946">Virion</keyword>
<organismHost>
    <name type="scientific">Homo sapiens</name>
    <name type="common">Human</name>
    <dbReference type="NCBI Taxonomy" id="9606"/>
</organismHost>
<reference evidence="6 7" key="1">
    <citation type="journal article" date="1995" name="J. Gen. Virol.">
        <title>Identification and characterization of the thymidine kinase gene of Yaba virus.</title>
        <authorList>
            <person name="Amano H."/>
            <person name="Ueda Y."/>
            <person name="Miyamura T."/>
        </authorList>
    </citation>
    <scope>NUCLEOTIDE SEQUENCE [LARGE SCALE GENOMIC DNA]</scope>
    <source>
        <strain evidence="7">VR587</strain>
    </source>
</reference>
<evidence type="ECO:0000256" key="1">
    <source>
        <dbReference type="ARBA" id="ARBA00004192"/>
    </source>
</evidence>
<dbReference type="Proteomes" id="UP000008596">
    <property type="component" value="Segment"/>
</dbReference>
<proteinExistence type="predicted"/>
<keyword evidence="4" id="KW-0426">Late protein</keyword>
<dbReference type="EMBL" id="AY386371">
    <property type="protein sequence ID" value="AAR07463.1"/>
    <property type="molecule type" value="Genomic_DNA"/>
</dbReference>